<evidence type="ECO:0000313" key="2">
    <source>
        <dbReference type="EMBL" id="CAE0095466.1"/>
    </source>
</evidence>
<name>A0A7S3ADW9_9EUKA</name>
<dbReference type="AlphaFoldDB" id="A0A7S3ADW9"/>
<evidence type="ECO:0000259" key="1">
    <source>
        <dbReference type="Pfam" id="PF13358"/>
    </source>
</evidence>
<dbReference type="InterPro" id="IPR036397">
    <property type="entry name" value="RNaseH_sf"/>
</dbReference>
<sequence>MTDEQCITLMELVTVLDDEAMLQEIHAQFCAKTGLDPHVSTICRAMRQLGLTRKKLHRLAIACDQAHATRFYISVVTNHVPGQLIFLDESSKDWRALNRSYGYALRGLKPRTGHGIFTRGERLSTLATFDLNGFIDWYSITGTFRSESFLDGIEQVLLLYINPFPAPRSVVILDNAFIHKRRAFADAVRRKGSIVLWLPPYCWHLNPIEEAFGAVRQWLMKNKRLAT</sequence>
<protein>
    <recommendedName>
        <fullName evidence="1">Tc1-like transposase DDE domain-containing protein</fullName>
    </recommendedName>
</protein>
<proteinExistence type="predicted"/>
<dbReference type="GO" id="GO:0003676">
    <property type="term" value="F:nucleic acid binding"/>
    <property type="evidence" value="ECO:0007669"/>
    <property type="project" value="InterPro"/>
</dbReference>
<dbReference type="InterPro" id="IPR038717">
    <property type="entry name" value="Tc1-like_DDE_dom"/>
</dbReference>
<dbReference type="PANTHER" id="PTHR46564">
    <property type="entry name" value="TRANSPOSASE"/>
    <property type="match status" value="1"/>
</dbReference>
<gene>
    <name evidence="2" type="ORF">HERI1096_LOCUS4</name>
</gene>
<feature type="domain" description="Tc1-like transposase DDE" evidence="1">
    <location>
        <begin position="83"/>
        <end position="225"/>
    </location>
</feature>
<dbReference type="Gene3D" id="3.30.420.10">
    <property type="entry name" value="Ribonuclease H-like superfamily/Ribonuclease H"/>
    <property type="match status" value="1"/>
</dbReference>
<accession>A0A7S3ADW9</accession>
<dbReference type="PANTHER" id="PTHR46564:SF1">
    <property type="entry name" value="TRANSPOSASE"/>
    <property type="match status" value="1"/>
</dbReference>
<dbReference type="Pfam" id="PF13358">
    <property type="entry name" value="DDE_3"/>
    <property type="match status" value="1"/>
</dbReference>
<organism evidence="2">
    <name type="scientific">Haptolina ericina</name>
    <dbReference type="NCBI Taxonomy" id="156174"/>
    <lineage>
        <taxon>Eukaryota</taxon>
        <taxon>Haptista</taxon>
        <taxon>Haptophyta</taxon>
        <taxon>Prymnesiophyceae</taxon>
        <taxon>Prymnesiales</taxon>
        <taxon>Prymnesiaceae</taxon>
        <taxon>Haptolina</taxon>
    </lineage>
</organism>
<dbReference type="EMBL" id="HBHX01000010">
    <property type="protein sequence ID" value="CAE0095466.1"/>
    <property type="molecule type" value="Transcribed_RNA"/>
</dbReference>
<reference evidence="2" key="1">
    <citation type="submission" date="2021-01" db="EMBL/GenBank/DDBJ databases">
        <authorList>
            <person name="Corre E."/>
            <person name="Pelletier E."/>
            <person name="Niang G."/>
            <person name="Scheremetjew M."/>
            <person name="Finn R."/>
            <person name="Kale V."/>
            <person name="Holt S."/>
            <person name="Cochrane G."/>
            <person name="Meng A."/>
            <person name="Brown T."/>
            <person name="Cohen L."/>
        </authorList>
    </citation>
    <scope>NUCLEOTIDE SEQUENCE</scope>
    <source>
        <strain evidence="2">CCMP281</strain>
    </source>
</reference>